<name>A0A076YNE2_9CAUD</name>
<dbReference type="EMBL" id="KM101122">
    <property type="protein sequence ID" value="AIK69123.1"/>
    <property type="molecule type" value="Genomic_DNA"/>
</dbReference>
<protein>
    <submittedName>
        <fullName evidence="2">Minor tail protein</fullName>
    </submittedName>
</protein>
<feature type="domain" description="Gp28/Gp37-like" evidence="1">
    <location>
        <begin position="67"/>
        <end position="538"/>
    </location>
</feature>
<dbReference type="KEGG" id="vg:23679897"/>
<evidence type="ECO:0000313" key="3">
    <source>
        <dbReference type="Proteomes" id="UP000202249"/>
    </source>
</evidence>
<dbReference type="Proteomes" id="UP000202249">
    <property type="component" value="Segment"/>
</dbReference>
<evidence type="ECO:0000313" key="2">
    <source>
        <dbReference type="EMBL" id="AIK69123.1"/>
    </source>
</evidence>
<organism evidence="2 3">
    <name type="scientific">Mycobacterium phage Hades</name>
    <dbReference type="NCBI Taxonomy" id="1527511"/>
    <lineage>
        <taxon>Viruses</taxon>
        <taxon>Duplodnaviria</taxon>
        <taxon>Heunggongvirae</taxon>
        <taxon>Uroviricota</taxon>
        <taxon>Caudoviricetes</taxon>
        <taxon>Gracegardnervirinae</taxon>
        <taxon>Cheoctovirus</taxon>
        <taxon>Cheoctovirus hades</taxon>
    </lineage>
</organism>
<dbReference type="Pfam" id="PF14594">
    <property type="entry name" value="Sipho_Gp37"/>
    <property type="match status" value="1"/>
</dbReference>
<dbReference type="RefSeq" id="YP_009125195.1">
    <property type="nucleotide sequence ID" value="NC_026595.1"/>
</dbReference>
<reference evidence="2 3" key="1">
    <citation type="submission" date="2014-07" db="EMBL/GenBank/DDBJ databases">
        <authorList>
            <person name="Trisler C."/>
            <person name="Antis N."/>
            <person name="Arceneaux J."/>
            <person name="Baudin R."/>
            <person name="Beutner R."/>
            <person name="Borque M."/>
            <person name="Crawford L."/>
            <person name="Fontenot A."/>
            <person name="Gillikin B."/>
            <person name="Hayes M."/>
            <person name="Jackson S."/>
            <person name="Johnston R."/>
            <person name="Kurz M."/>
            <person name="Mouawad M."/>
            <person name="Reed A."/>
            <person name="Rizzo E."/>
            <person name="Schilling C."/>
            <person name="Streeter Z."/>
            <person name="Vu J."/>
            <person name="Wilson T."/>
            <person name="Harmson J."/>
            <person name="Bhuiyan S."/>
            <person name="Scott A."/>
            <person name="Miller B."/>
            <person name="Jones J.D."/>
            <person name="Gissendanner C.R."/>
            <person name="Wiedemeier A.M."/>
            <person name="Findley A.M."/>
            <person name="Buck G.A."/>
            <person name="Campbell R."/>
            <person name="Carvalho M.R."/>
            <person name="Duckworth R.A."/>
            <person name="Dunn T."/>
            <person name="Halpern C."/>
            <person name="Johnson A."/>
            <person name="Kiflezghi M.G."/>
            <person name="Lee V."/>
            <person name="Loviza R.A."/>
            <person name="Serrano M.G."/>
            <person name="Shah Z.V."/>
            <person name="Sharma K."/>
            <person name="Voegtly L.J."/>
            <person name="Walstead R."/>
            <person name="Wang Y.P."/>
            <person name="Bradley K.W."/>
            <person name="Barker L.P."/>
            <person name="Asai D.J."/>
            <person name="Bowman C.A."/>
            <person name="Russell D.A."/>
            <person name="Pope W.H."/>
            <person name="Jacobs-Sera D."/>
            <person name="Hendrix R.W."/>
            <person name="Hatfull G.F."/>
        </authorList>
    </citation>
    <scope>NUCLEOTIDE SEQUENCE [LARGE SCALE GENOMIC DNA]</scope>
</reference>
<sequence length="569" mass="63806">MSKFERETAAWQSALQSGDPNRIARTARALTERKSKVDTSFRFTVCDKFWQPMGAVGGDLIEASGADPRNDVETGRIVLKGNSPLIPLFMDCKKTMVGVIVETAGLRYAFYTKNHTYEYRDSAWTGTAELRGIRDILNYYVIWPSWWLPIQAQPFSHAIFVWALQTVVENMVAECALRLQSGWLEFINNGLSLNPDIRAWFGTVLQALSRDGLSVQAFTRMLRTPVYVSRTNPLLDTSPMVARTVRMETVQAVIKDVTQSYGVDTRMDLWLPGDPQPDRWANLDQPTYVFSTVDRSQITGPTKTVLDSVLRTTIDLGGSLGDIFKPVIKQVPGMDGVFYAPALGVDFEQPYAYFVAPEPGEDTGIDACTITDHTPEGWQHIIGGRSPKWLNDLMNATFAWLIDSLMIVVGFTGIPSDLLSGFLNNSFLAFQLIQHYDRRDEVGPYHPAIERFYPTASAPYNIETVFAFINALFDSQGKTTATVQFRNGAQYALGRDVFRGGLMSLVFMSRTRMVTDYIENVMWRVSQDERKVIAQLGDGRKSEAPLAKHQRFITGIFETLSVLTLSPQG</sequence>
<proteinExistence type="predicted"/>
<dbReference type="OrthoDB" id="1419at10239"/>
<dbReference type="GeneID" id="23679897"/>
<keyword evidence="3" id="KW-1185">Reference proteome</keyword>
<gene>
    <name evidence="2" type="primary">16</name>
    <name evidence="2" type="ORF">PBI_HADES_16</name>
</gene>
<dbReference type="InterPro" id="IPR029432">
    <property type="entry name" value="Gp28/Gp37-like_dom"/>
</dbReference>
<evidence type="ECO:0000259" key="1">
    <source>
        <dbReference type="Pfam" id="PF14594"/>
    </source>
</evidence>
<accession>A0A076YNE2</accession>